<dbReference type="GeneID" id="59352873"/>
<protein>
    <submittedName>
        <fullName evidence="3">Arrestin-N domain-containing protein</fullName>
    </submittedName>
</protein>
<evidence type="ECO:0000256" key="1">
    <source>
        <dbReference type="SAM" id="MobiDB-lite"/>
    </source>
</evidence>
<dbReference type="InterPro" id="IPR014752">
    <property type="entry name" value="Arrestin-like_C"/>
</dbReference>
<evidence type="ECO:0000313" key="4">
    <source>
        <dbReference type="Proteomes" id="UP000636479"/>
    </source>
</evidence>
<dbReference type="PANTHER" id="PTHR11188">
    <property type="entry name" value="ARRESTIN DOMAIN CONTAINING PROTEIN"/>
    <property type="match status" value="1"/>
</dbReference>
<gene>
    <name evidence="3" type="ORF">MIND_01394600</name>
</gene>
<feature type="compositionally biased region" description="Basic and acidic residues" evidence="1">
    <location>
        <begin position="408"/>
        <end position="417"/>
    </location>
</feature>
<sequence>MASLIESTDGPLTLQFQNITRVAGETVQGVINIDYRQVEDDNLEELRVKFRGASNTQITVRTGQTTTTYRSTELLFHTKIPVWKQGSAYPPPGLHILSCPFEFTLPSPLPPSFHCEAYHRSGTIGYSLEVVGQRSGIFRFNRRIRRLIPVIPAATPEQVAIKEALMQGWNGGWKTYARDDKLRRGLWGDYAHSRARLILPDLPSFPIGTPIPLSLIVETDTKPMLRSDALDGPADKKGKPLFPAIPTASSQIPFKLYRWAQVSARRRTRTVEDEFSLLGSLGDPQAVAAVVHTVTPPEWIPQDDNKGKGIWRRSIRFDSTLSIAYAPTYSTQIIQWQYQLRLRVEFPGIGNDLKIEIPITLDSSTACPPPPLGIAGSSRVGGQTYADVLPAGPPPQMMDLPPAYFSGENHDWDDEKR</sequence>
<dbReference type="SUPFAM" id="SSF81296">
    <property type="entry name" value="E set domains"/>
    <property type="match status" value="1"/>
</dbReference>
<keyword evidence="4" id="KW-1185">Reference proteome</keyword>
<dbReference type="InterPro" id="IPR011021">
    <property type="entry name" value="Arrestin-like_N"/>
</dbReference>
<reference evidence="3" key="1">
    <citation type="submission" date="2020-05" db="EMBL/GenBank/DDBJ databases">
        <title>Mycena genomes resolve the evolution of fungal bioluminescence.</title>
        <authorList>
            <person name="Tsai I.J."/>
        </authorList>
    </citation>
    <scope>NUCLEOTIDE SEQUENCE</scope>
    <source>
        <strain evidence="3">171206Taipei</strain>
    </source>
</reference>
<dbReference type="PANTHER" id="PTHR11188:SF176">
    <property type="entry name" value="ARRESTIN DOMAIN-CONTAINING PROTEIN 1"/>
    <property type="match status" value="1"/>
</dbReference>
<accession>A0A8H6RYQ8</accession>
<dbReference type="RefSeq" id="XP_037213358.1">
    <property type="nucleotide sequence ID" value="XM_037370357.1"/>
</dbReference>
<dbReference type="InterPro" id="IPR014756">
    <property type="entry name" value="Ig_E-set"/>
</dbReference>
<dbReference type="InterPro" id="IPR050357">
    <property type="entry name" value="Arrestin_domain-protein"/>
</dbReference>
<dbReference type="GO" id="GO:0005737">
    <property type="term" value="C:cytoplasm"/>
    <property type="evidence" value="ECO:0007669"/>
    <property type="project" value="TreeGrafter"/>
</dbReference>
<dbReference type="AlphaFoldDB" id="A0A8H6RYQ8"/>
<organism evidence="3 4">
    <name type="scientific">Mycena indigotica</name>
    <dbReference type="NCBI Taxonomy" id="2126181"/>
    <lineage>
        <taxon>Eukaryota</taxon>
        <taxon>Fungi</taxon>
        <taxon>Dikarya</taxon>
        <taxon>Basidiomycota</taxon>
        <taxon>Agaricomycotina</taxon>
        <taxon>Agaricomycetes</taxon>
        <taxon>Agaricomycetidae</taxon>
        <taxon>Agaricales</taxon>
        <taxon>Marasmiineae</taxon>
        <taxon>Mycenaceae</taxon>
        <taxon>Mycena</taxon>
    </lineage>
</organism>
<feature type="region of interest" description="Disordered" evidence="1">
    <location>
        <begin position="398"/>
        <end position="417"/>
    </location>
</feature>
<dbReference type="Pfam" id="PF00339">
    <property type="entry name" value="Arrestin_N"/>
    <property type="match status" value="1"/>
</dbReference>
<evidence type="ECO:0000259" key="2">
    <source>
        <dbReference type="Pfam" id="PF00339"/>
    </source>
</evidence>
<dbReference type="Gene3D" id="2.60.40.640">
    <property type="match status" value="1"/>
</dbReference>
<dbReference type="EMBL" id="JACAZF010000017">
    <property type="protein sequence ID" value="KAF7289327.1"/>
    <property type="molecule type" value="Genomic_DNA"/>
</dbReference>
<evidence type="ECO:0000313" key="3">
    <source>
        <dbReference type="EMBL" id="KAF7289327.1"/>
    </source>
</evidence>
<comment type="caution">
    <text evidence="3">The sequence shown here is derived from an EMBL/GenBank/DDBJ whole genome shotgun (WGS) entry which is preliminary data.</text>
</comment>
<dbReference type="OrthoDB" id="2333384at2759"/>
<dbReference type="Proteomes" id="UP000636479">
    <property type="component" value="Unassembled WGS sequence"/>
</dbReference>
<name>A0A8H6RYQ8_9AGAR</name>
<dbReference type="GO" id="GO:0015031">
    <property type="term" value="P:protein transport"/>
    <property type="evidence" value="ECO:0007669"/>
    <property type="project" value="TreeGrafter"/>
</dbReference>
<feature type="domain" description="Arrestin-like N-terminal" evidence="2">
    <location>
        <begin position="22"/>
        <end position="153"/>
    </location>
</feature>
<proteinExistence type="predicted"/>